<name>A0ABM1Z8P6_AEDAL</name>
<dbReference type="Pfam" id="PF00075">
    <property type="entry name" value="RNase_H"/>
    <property type="match status" value="1"/>
</dbReference>
<dbReference type="InterPro" id="IPR036397">
    <property type="entry name" value="RNaseH_sf"/>
</dbReference>
<dbReference type="PANTHER" id="PTHR19446">
    <property type="entry name" value="REVERSE TRANSCRIPTASES"/>
    <property type="match status" value="1"/>
</dbReference>
<dbReference type="CDD" id="cd09276">
    <property type="entry name" value="Rnase_HI_RT_non_LTR"/>
    <property type="match status" value="1"/>
</dbReference>
<dbReference type="SUPFAM" id="SSF56672">
    <property type="entry name" value="DNA/RNA polymerases"/>
    <property type="match status" value="1"/>
</dbReference>
<dbReference type="Gene3D" id="3.60.10.10">
    <property type="entry name" value="Endonuclease/exonuclease/phosphatase"/>
    <property type="match status" value="1"/>
</dbReference>
<evidence type="ECO:0008006" key="5">
    <source>
        <dbReference type="Google" id="ProtNLM"/>
    </source>
</evidence>
<protein>
    <recommendedName>
        <fullName evidence="5">Lian-aa1 retrotransposon protein</fullName>
    </recommendedName>
</protein>
<evidence type="ECO:0000259" key="2">
    <source>
        <dbReference type="PROSITE" id="PS50879"/>
    </source>
</evidence>
<dbReference type="CDD" id="cd01650">
    <property type="entry name" value="RT_nLTR_like"/>
    <property type="match status" value="1"/>
</dbReference>
<dbReference type="CDD" id="cd09077">
    <property type="entry name" value="R1-I-EN"/>
    <property type="match status" value="1"/>
</dbReference>
<reference evidence="3" key="2">
    <citation type="submission" date="2025-05" db="UniProtKB">
        <authorList>
            <consortium name="EnsemblMetazoa"/>
        </authorList>
    </citation>
    <scope>IDENTIFICATION</scope>
    <source>
        <strain evidence="3">Foshan</strain>
    </source>
</reference>
<dbReference type="InterPro" id="IPR036691">
    <property type="entry name" value="Endo/exonu/phosph_ase_sf"/>
</dbReference>
<dbReference type="PROSITE" id="PS50878">
    <property type="entry name" value="RT_POL"/>
    <property type="match status" value="1"/>
</dbReference>
<dbReference type="InterPro" id="IPR002156">
    <property type="entry name" value="RNaseH_domain"/>
</dbReference>
<dbReference type="InterPro" id="IPR000477">
    <property type="entry name" value="RT_dom"/>
</dbReference>
<evidence type="ECO:0000259" key="1">
    <source>
        <dbReference type="PROSITE" id="PS50878"/>
    </source>
</evidence>
<dbReference type="InterPro" id="IPR012337">
    <property type="entry name" value="RNaseH-like_sf"/>
</dbReference>
<dbReference type="InterPro" id="IPR005135">
    <property type="entry name" value="Endo/exonuclease/phosphatase"/>
</dbReference>
<feature type="domain" description="Reverse transcriptase" evidence="1">
    <location>
        <begin position="485"/>
        <end position="756"/>
    </location>
</feature>
<keyword evidence="4" id="KW-1185">Reference proteome</keyword>
<evidence type="ECO:0000313" key="3">
    <source>
        <dbReference type="EnsemblMetazoa" id="AALFPA23_016122.P23502"/>
    </source>
</evidence>
<dbReference type="RefSeq" id="XP_062716991.1">
    <property type="nucleotide sequence ID" value="XM_062861007.1"/>
</dbReference>
<dbReference type="SUPFAM" id="SSF53098">
    <property type="entry name" value="Ribonuclease H-like"/>
    <property type="match status" value="1"/>
</dbReference>
<dbReference type="Pfam" id="PF00078">
    <property type="entry name" value="RVT_1"/>
    <property type="match status" value="1"/>
</dbReference>
<dbReference type="PROSITE" id="PS50879">
    <property type="entry name" value="RNASE_H_1"/>
    <property type="match status" value="1"/>
</dbReference>
<organism evidence="3 4">
    <name type="scientific">Aedes albopictus</name>
    <name type="common">Asian tiger mosquito</name>
    <name type="synonym">Stegomyia albopicta</name>
    <dbReference type="NCBI Taxonomy" id="7160"/>
    <lineage>
        <taxon>Eukaryota</taxon>
        <taxon>Metazoa</taxon>
        <taxon>Ecdysozoa</taxon>
        <taxon>Arthropoda</taxon>
        <taxon>Hexapoda</taxon>
        <taxon>Insecta</taxon>
        <taxon>Pterygota</taxon>
        <taxon>Neoptera</taxon>
        <taxon>Endopterygota</taxon>
        <taxon>Diptera</taxon>
        <taxon>Nematocera</taxon>
        <taxon>Culicoidea</taxon>
        <taxon>Culicidae</taxon>
        <taxon>Culicinae</taxon>
        <taxon>Aedini</taxon>
        <taxon>Aedes</taxon>
        <taxon>Stegomyia</taxon>
    </lineage>
</organism>
<dbReference type="SUPFAM" id="SSF56219">
    <property type="entry name" value="DNase I-like"/>
    <property type="match status" value="1"/>
</dbReference>
<feature type="domain" description="RNase H type-1" evidence="2">
    <location>
        <begin position="936"/>
        <end position="1064"/>
    </location>
</feature>
<dbReference type="Proteomes" id="UP000069940">
    <property type="component" value="Unassembled WGS sequence"/>
</dbReference>
<dbReference type="Pfam" id="PF14529">
    <property type="entry name" value="Exo_endo_phos_2"/>
    <property type="match status" value="1"/>
</dbReference>
<accession>A0ABM1Z8P6</accession>
<dbReference type="EnsemblMetazoa" id="AALFPA23_016122.R23502">
    <property type="protein sequence ID" value="AALFPA23_016122.P23502"/>
    <property type="gene ID" value="AALFPA23_016122"/>
</dbReference>
<reference evidence="4" key="1">
    <citation type="journal article" date="2015" name="Proc. Natl. Acad. Sci. U.S.A.">
        <title>Genome sequence of the Asian Tiger mosquito, Aedes albopictus, reveals insights into its biology, genetics, and evolution.</title>
        <authorList>
            <person name="Chen X.G."/>
            <person name="Jiang X."/>
            <person name="Gu J."/>
            <person name="Xu M."/>
            <person name="Wu Y."/>
            <person name="Deng Y."/>
            <person name="Zhang C."/>
            <person name="Bonizzoni M."/>
            <person name="Dermauw W."/>
            <person name="Vontas J."/>
            <person name="Armbruster P."/>
            <person name="Huang X."/>
            <person name="Yang Y."/>
            <person name="Zhang H."/>
            <person name="He W."/>
            <person name="Peng H."/>
            <person name="Liu Y."/>
            <person name="Wu K."/>
            <person name="Chen J."/>
            <person name="Lirakis M."/>
            <person name="Topalis P."/>
            <person name="Van Leeuwen T."/>
            <person name="Hall A.B."/>
            <person name="Jiang X."/>
            <person name="Thorpe C."/>
            <person name="Mueller R.L."/>
            <person name="Sun C."/>
            <person name="Waterhouse R.M."/>
            <person name="Yan G."/>
            <person name="Tu Z.J."/>
            <person name="Fang X."/>
            <person name="James A.A."/>
        </authorList>
    </citation>
    <scope>NUCLEOTIDE SEQUENCE [LARGE SCALE GENOMIC DNA]</scope>
    <source>
        <strain evidence="4">Foshan</strain>
    </source>
</reference>
<dbReference type="InterPro" id="IPR043502">
    <property type="entry name" value="DNA/RNA_pol_sf"/>
</dbReference>
<dbReference type="GeneID" id="109403392"/>
<evidence type="ECO:0000313" key="4">
    <source>
        <dbReference type="Proteomes" id="UP000069940"/>
    </source>
</evidence>
<sequence>MTQRSIKFIQENLHHAKGASAVLSKTFTRGKLDVALLQEPWTRNHKILGLHTTGCKLVFDDTQLTPRAAILISSNAQYTPITEFIGRDIVAISLEVPTTKGKTIIYVASAYFPGDVEEVPPPEVAAFVSHCRSQNKGFIIGCDANAHHTIWSSTGINSRGESLFDFVSQNDIDICNKGNTPTFINAVREEVLDLTLCSSTLSGNIANWKVSDEISLSDHRQILFEFAAGNIVKETFRDPRKTNWNLYCSKIECQNELSFNKITTCSELEKAADCLTTVLTRAFNESCPSKVRSTSRDVPWWNDRLGKLRKNARKQFNRAKLTSNWAPYREALTNYNKEIRRSKRKNWRHMCESVESLPETARLQKVLSKDHTNGLGTLKKDDGSYTKNTQETLELMMKTHFPGSLPSLSDQTRDDVCFGNSMNGMEMSNFEASELANYIFTCPRIEWALDSFESFKSPGMDGIFPAHLQKCKLTIIPILLTLFKSSFLLRYIPTKWRQVRVVFIPKTNKKDKTSPKSFRPISLTSIFLKLMEKLIDEYIKSDILQDKPLNRAQFAYQTGKSTISALHSLVTKIEKTFDSKELLLATFIDVEGAFDNASFASMKRAMRKRNFSRSLTDWIEQMLSKREISAYLGDSVVKVTAIQGCPQGGVISPLLWSLIVDDLLTKLQHQGFEVVGFADDIVVIVRGKFDNTVFNRMQEALRFTLVWCKNEGLNINPSKTTIVPFTRRRKISISELKLGDVELSLSLDVKFLGVVLDSKLCWHKHVEKQLEKARNAFWGCKRTFGRKWGLKPKMILWIYMAIVKPIITYASIIWWEKTKQVTTQTKLNKLQRLATASLTGAMHSTPSKALDAMLNLLPLHDCIQITAAKSGLSMRRSLNLNDYNLRGHMSILKTYEIDPVYLVNEDYMIKRNFFGHLFCVADVTRQDWETGEPDFRSGSTVFYTDGSKQDNLVGAGIFGPGVNVSLPLGRWPTVFQAEVYAILECADICLKRRYRNANICICSDSKAALNALKSKVYTSKLVLECSKLLQQLSCRNKVNLYWVPGHRGIEGNEKADQLAKQGSSTQFIGPEPFFGLAPSALKMKFKILEEFKIKHNWMNITDSRQSKRFITPDAINTLRLIDLNKNDLSTYTGLITGHCPCKYYLKLIGKLQEDKCRFCKLETETSEHLLCECVALYHKRCRFLERGLMGPQEIWASHPKHVLSFIRNAVPDWDICCEDSHS</sequence>
<proteinExistence type="predicted"/>
<dbReference type="Gene3D" id="3.30.420.10">
    <property type="entry name" value="Ribonuclease H-like superfamily/Ribonuclease H"/>
    <property type="match status" value="1"/>
</dbReference>